<evidence type="ECO:0000313" key="3">
    <source>
        <dbReference type="Proteomes" id="UP000608955"/>
    </source>
</evidence>
<organism evidence="2 3">
    <name type="scientific">Streptomyces naganishii JCM 4654</name>
    <dbReference type="NCBI Taxonomy" id="1306179"/>
    <lineage>
        <taxon>Bacteria</taxon>
        <taxon>Bacillati</taxon>
        <taxon>Actinomycetota</taxon>
        <taxon>Actinomycetes</taxon>
        <taxon>Kitasatosporales</taxon>
        <taxon>Streptomycetaceae</taxon>
        <taxon>Streptomyces</taxon>
    </lineage>
</organism>
<name>A0A919CWJ2_9ACTN</name>
<accession>A0A919CWJ2</accession>
<keyword evidence="3" id="KW-1185">Reference proteome</keyword>
<gene>
    <name evidence="2" type="ORF">GCM10010508_37970</name>
</gene>
<dbReference type="EMBL" id="BMVF01000009">
    <property type="protein sequence ID" value="GHD91028.1"/>
    <property type="molecule type" value="Genomic_DNA"/>
</dbReference>
<dbReference type="Proteomes" id="UP000608955">
    <property type="component" value="Unassembled WGS sequence"/>
</dbReference>
<evidence type="ECO:0000313" key="2">
    <source>
        <dbReference type="EMBL" id="GHD91028.1"/>
    </source>
</evidence>
<comment type="caution">
    <text evidence="2">The sequence shown here is derived from an EMBL/GenBank/DDBJ whole genome shotgun (WGS) entry which is preliminary data.</text>
</comment>
<feature type="region of interest" description="Disordered" evidence="1">
    <location>
        <begin position="1"/>
        <end position="36"/>
    </location>
</feature>
<protein>
    <submittedName>
        <fullName evidence="2">Uncharacterized protein</fullName>
    </submittedName>
</protein>
<reference evidence="2" key="2">
    <citation type="submission" date="2020-09" db="EMBL/GenBank/DDBJ databases">
        <authorList>
            <person name="Sun Q."/>
            <person name="Ohkuma M."/>
        </authorList>
    </citation>
    <scope>NUCLEOTIDE SEQUENCE</scope>
    <source>
        <strain evidence="2">JCM 4654</strain>
    </source>
</reference>
<dbReference type="AlphaFoldDB" id="A0A919CWJ2"/>
<evidence type="ECO:0000256" key="1">
    <source>
        <dbReference type="SAM" id="MobiDB-lite"/>
    </source>
</evidence>
<proteinExistence type="predicted"/>
<sequence>MSIPAAAEGSVGVLGTGDGGTAVKRDFGGSPGAGDPAQFRLAEHTLVTLGSMPAPAIMRLASRRILDNTFYRAWWESRPELHPNLD</sequence>
<reference evidence="2" key="1">
    <citation type="journal article" date="2014" name="Int. J. Syst. Evol. Microbiol.">
        <title>Complete genome sequence of Corynebacterium casei LMG S-19264T (=DSM 44701T), isolated from a smear-ripened cheese.</title>
        <authorList>
            <consortium name="US DOE Joint Genome Institute (JGI-PGF)"/>
            <person name="Walter F."/>
            <person name="Albersmeier A."/>
            <person name="Kalinowski J."/>
            <person name="Ruckert C."/>
        </authorList>
    </citation>
    <scope>NUCLEOTIDE SEQUENCE</scope>
    <source>
        <strain evidence="2">JCM 4654</strain>
    </source>
</reference>